<dbReference type="Proteomes" id="UP000013827">
    <property type="component" value="Unassembled WGS sequence"/>
</dbReference>
<evidence type="ECO:0000313" key="2">
    <source>
        <dbReference type="Proteomes" id="UP000013827"/>
    </source>
</evidence>
<dbReference type="Gene3D" id="3.80.10.10">
    <property type="entry name" value="Ribonuclease Inhibitor"/>
    <property type="match status" value="1"/>
</dbReference>
<sequence>MDVIRLLAAACAGAVADHATNTICGTQPAVCNGTFAGRALDLSKLDLTGTLPPELGSLNLAFNNISGTIPAVASTKLANLSLWSNRISGTVGAAAPVPMQMQTTIVGKFEADGITLTISLMGNDDCCISVANGRYIQCNVCMPYLIFLGGPTLAFEAPDTVYQGCCFSKCDHCCFCCPCKFVRVPDVPESLPVATEEPLPVATAEPPTATAELPVATAELPVATGDREAPASGVVSKLLEARRAQQ</sequence>
<proteinExistence type="predicted"/>
<dbReference type="PaxDb" id="2903-EOD07360"/>
<dbReference type="RefSeq" id="XP_005759789.1">
    <property type="nucleotide sequence ID" value="XM_005759732.1"/>
</dbReference>
<organism evidence="1 2">
    <name type="scientific">Emiliania huxleyi (strain CCMP1516)</name>
    <dbReference type="NCBI Taxonomy" id="280463"/>
    <lineage>
        <taxon>Eukaryota</taxon>
        <taxon>Haptista</taxon>
        <taxon>Haptophyta</taxon>
        <taxon>Prymnesiophyceae</taxon>
        <taxon>Isochrysidales</taxon>
        <taxon>Noelaerhabdaceae</taxon>
        <taxon>Emiliania</taxon>
    </lineage>
</organism>
<accession>A0A0D3I7X5</accession>
<evidence type="ECO:0000313" key="1">
    <source>
        <dbReference type="EnsemblProtists" id="EOD07360"/>
    </source>
</evidence>
<dbReference type="InterPro" id="IPR032675">
    <property type="entry name" value="LRR_dom_sf"/>
</dbReference>
<reference evidence="2" key="1">
    <citation type="journal article" date="2013" name="Nature">
        <title>Pan genome of the phytoplankton Emiliania underpins its global distribution.</title>
        <authorList>
            <person name="Read B.A."/>
            <person name="Kegel J."/>
            <person name="Klute M.J."/>
            <person name="Kuo A."/>
            <person name="Lefebvre S.C."/>
            <person name="Maumus F."/>
            <person name="Mayer C."/>
            <person name="Miller J."/>
            <person name="Monier A."/>
            <person name="Salamov A."/>
            <person name="Young J."/>
            <person name="Aguilar M."/>
            <person name="Claverie J.M."/>
            <person name="Frickenhaus S."/>
            <person name="Gonzalez K."/>
            <person name="Herman E.K."/>
            <person name="Lin Y.C."/>
            <person name="Napier J."/>
            <person name="Ogata H."/>
            <person name="Sarno A.F."/>
            <person name="Shmutz J."/>
            <person name="Schroeder D."/>
            <person name="de Vargas C."/>
            <person name="Verret F."/>
            <person name="von Dassow P."/>
            <person name="Valentin K."/>
            <person name="Van de Peer Y."/>
            <person name="Wheeler G."/>
            <person name="Dacks J.B."/>
            <person name="Delwiche C.F."/>
            <person name="Dyhrman S.T."/>
            <person name="Glockner G."/>
            <person name="John U."/>
            <person name="Richards T."/>
            <person name="Worden A.Z."/>
            <person name="Zhang X."/>
            <person name="Grigoriev I.V."/>
            <person name="Allen A.E."/>
            <person name="Bidle K."/>
            <person name="Borodovsky M."/>
            <person name="Bowler C."/>
            <person name="Brownlee C."/>
            <person name="Cock J.M."/>
            <person name="Elias M."/>
            <person name="Gladyshev V.N."/>
            <person name="Groth M."/>
            <person name="Guda C."/>
            <person name="Hadaegh A."/>
            <person name="Iglesias-Rodriguez M.D."/>
            <person name="Jenkins J."/>
            <person name="Jones B.M."/>
            <person name="Lawson T."/>
            <person name="Leese F."/>
            <person name="Lindquist E."/>
            <person name="Lobanov A."/>
            <person name="Lomsadze A."/>
            <person name="Malik S.B."/>
            <person name="Marsh M.E."/>
            <person name="Mackinder L."/>
            <person name="Mock T."/>
            <person name="Mueller-Roeber B."/>
            <person name="Pagarete A."/>
            <person name="Parker M."/>
            <person name="Probert I."/>
            <person name="Quesneville H."/>
            <person name="Raines C."/>
            <person name="Rensing S.A."/>
            <person name="Riano-Pachon D.M."/>
            <person name="Richier S."/>
            <person name="Rokitta S."/>
            <person name="Shiraiwa Y."/>
            <person name="Soanes D.M."/>
            <person name="van der Giezen M."/>
            <person name="Wahlund T.M."/>
            <person name="Williams B."/>
            <person name="Wilson W."/>
            <person name="Wolfe G."/>
            <person name="Wurch L.L."/>
        </authorList>
    </citation>
    <scope>NUCLEOTIDE SEQUENCE</scope>
</reference>
<dbReference type="KEGG" id="ehx:EMIHUDRAFT_249594"/>
<dbReference type="SUPFAM" id="SSF52058">
    <property type="entry name" value="L domain-like"/>
    <property type="match status" value="1"/>
</dbReference>
<protein>
    <submittedName>
        <fullName evidence="1">Uncharacterized protein</fullName>
    </submittedName>
</protein>
<dbReference type="AlphaFoldDB" id="A0A0D3I7X5"/>
<dbReference type="GeneID" id="17253513"/>
<dbReference type="EnsemblProtists" id="EOD07360">
    <property type="protein sequence ID" value="EOD07360"/>
    <property type="gene ID" value="EMIHUDRAFT_249594"/>
</dbReference>
<reference evidence="1" key="2">
    <citation type="submission" date="2024-10" db="UniProtKB">
        <authorList>
            <consortium name="EnsemblProtists"/>
        </authorList>
    </citation>
    <scope>IDENTIFICATION</scope>
</reference>
<dbReference type="HOGENOM" id="CLU_1130819_0_0_1"/>
<keyword evidence="2" id="KW-1185">Reference proteome</keyword>
<name>A0A0D3I7X5_EMIH1</name>